<evidence type="ECO:0000313" key="7">
    <source>
        <dbReference type="Proteomes" id="UP000315389"/>
    </source>
</evidence>
<reference evidence="6 7" key="1">
    <citation type="submission" date="2019-06" db="EMBL/GenBank/DDBJ databases">
        <title>Sequencing the genomes of 1000 actinobacteria strains.</title>
        <authorList>
            <person name="Klenk H.-P."/>
        </authorList>
    </citation>
    <scope>NUCLEOTIDE SEQUENCE [LARGE SCALE GENOMIC DNA]</scope>
    <source>
        <strain evidence="6 7">DSM 4813</strain>
    </source>
</reference>
<dbReference type="InterPro" id="IPR027417">
    <property type="entry name" value="P-loop_NTPase"/>
</dbReference>
<dbReference type="InterPro" id="IPR050153">
    <property type="entry name" value="Metal_Ion_Import_ABC"/>
</dbReference>
<organism evidence="6 7">
    <name type="scientific">Rarobacter faecitabidus</name>
    <dbReference type="NCBI Taxonomy" id="13243"/>
    <lineage>
        <taxon>Bacteria</taxon>
        <taxon>Bacillati</taxon>
        <taxon>Actinomycetota</taxon>
        <taxon>Actinomycetes</taxon>
        <taxon>Micrococcales</taxon>
        <taxon>Rarobacteraceae</taxon>
        <taxon>Rarobacter</taxon>
    </lineage>
</organism>
<dbReference type="GO" id="GO:0016887">
    <property type="term" value="F:ATP hydrolysis activity"/>
    <property type="evidence" value="ECO:0007669"/>
    <property type="project" value="InterPro"/>
</dbReference>
<protein>
    <submittedName>
        <fullName evidence="6">Manganese/iron transport system ATP-binding protein</fullName>
    </submittedName>
</protein>
<dbReference type="SUPFAM" id="SSF52540">
    <property type="entry name" value="P-loop containing nucleoside triphosphate hydrolases"/>
    <property type="match status" value="1"/>
</dbReference>
<dbReference type="PANTHER" id="PTHR42734">
    <property type="entry name" value="METAL TRANSPORT SYSTEM ATP-BINDING PROTEIN TM_0124-RELATED"/>
    <property type="match status" value="1"/>
</dbReference>
<dbReference type="PANTHER" id="PTHR42734:SF5">
    <property type="entry name" value="IRON TRANSPORT SYSTEM ATP-BINDING PROTEIN HI_0361-RELATED"/>
    <property type="match status" value="1"/>
</dbReference>
<keyword evidence="3" id="KW-0547">Nucleotide-binding</keyword>
<comment type="similarity">
    <text evidence="1">Belongs to the ABC transporter superfamily.</text>
</comment>
<evidence type="ECO:0000256" key="3">
    <source>
        <dbReference type="ARBA" id="ARBA00022741"/>
    </source>
</evidence>
<proteinExistence type="inferred from homology"/>
<dbReference type="PROSITE" id="PS50893">
    <property type="entry name" value="ABC_TRANSPORTER_2"/>
    <property type="match status" value="1"/>
</dbReference>
<evidence type="ECO:0000259" key="5">
    <source>
        <dbReference type="PROSITE" id="PS50893"/>
    </source>
</evidence>
<dbReference type="RefSeq" id="WP_142121617.1">
    <property type="nucleotide sequence ID" value="NZ_BAAASV010000002.1"/>
</dbReference>
<dbReference type="Gene3D" id="3.40.50.300">
    <property type="entry name" value="P-loop containing nucleotide triphosphate hydrolases"/>
    <property type="match status" value="1"/>
</dbReference>
<dbReference type="SMART" id="SM00382">
    <property type="entry name" value="AAA"/>
    <property type="match status" value="1"/>
</dbReference>
<accession>A0A542ZE94</accession>
<name>A0A542ZE94_RARFA</name>
<evidence type="ECO:0000256" key="2">
    <source>
        <dbReference type="ARBA" id="ARBA00022448"/>
    </source>
</evidence>
<dbReference type="Proteomes" id="UP000315389">
    <property type="component" value="Unassembled WGS sequence"/>
</dbReference>
<dbReference type="OrthoDB" id="5296765at2"/>
<sequence length="258" mass="27349">MSSEPAIVLRDAAFSYGGEPALQDVTATISPGDAVALIGPNGSGKSTLLKALLGLVQVTAGTIEVLGRSPRAARGLIGFMPQTEELDPEFPVTLRQVVMMGRYRGLGPARWPGRADRRAVDEAIARVGLTDRGHARFGELSGGQQQRGILARAIVSSPRLVLLDEPFNGLDKTNREALLALVADLRAEGVTIVTSTHDLQLASEVCSHAMLLNRSMIAFGPTATTLTLPEIEATFHGLGVEIDEHTLTTPEHDHGAHG</sequence>
<keyword evidence="4 6" id="KW-0067">ATP-binding</keyword>
<evidence type="ECO:0000256" key="4">
    <source>
        <dbReference type="ARBA" id="ARBA00022840"/>
    </source>
</evidence>
<evidence type="ECO:0000313" key="6">
    <source>
        <dbReference type="EMBL" id="TQL58590.1"/>
    </source>
</evidence>
<gene>
    <name evidence="6" type="ORF">FB461_2005</name>
</gene>
<dbReference type="InterPro" id="IPR003439">
    <property type="entry name" value="ABC_transporter-like_ATP-bd"/>
</dbReference>
<dbReference type="CDD" id="cd03235">
    <property type="entry name" value="ABC_Metallic_Cations"/>
    <property type="match status" value="1"/>
</dbReference>
<comment type="caution">
    <text evidence="6">The sequence shown here is derived from an EMBL/GenBank/DDBJ whole genome shotgun (WGS) entry which is preliminary data.</text>
</comment>
<evidence type="ECO:0000256" key="1">
    <source>
        <dbReference type="ARBA" id="ARBA00005417"/>
    </source>
</evidence>
<dbReference type="GO" id="GO:0005524">
    <property type="term" value="F:ATP binding"/>
    <property type="evidence" value="ECO:0007669"/>
    <property type="project" value="UniProtKB-KW"/>
</dbReference>
<dbReference type="AlphaFoldDB" id="A0A542ZE94"/>
<dbReference type="InterPro" id="IPR003593">
    <property type="entry name" value="AAA+_ATPase"/>
</dbReference>
<keyword evidence="7" id="KW-1185">Reference proteome</keyword>
<dbReference type="EMBL" id="VFOS01000003">
    <property type="protein sequence ID" value="TQL58590.1"/>
    <property type="molecule type" value="Genomic_DNA"/>
</dbReference>
<keyword evidence="2" id="KW-0813">Transport</keyword>
<feature type="domain" description="ABC transporter" evidence="5">
    <location>
        <begin position="7"/>
        <end position="239"/>
    </location>
</feature>
<dbReference type="Pfam" id="PF00005">
    <property type="entry name" value="ABC_tran"/>
    <property type="match status" value="1"/>
</dbReference>